<protein>
    <submittedName>
        <fullName evidence="2">LPS biosynthesis protein</fullName>
    </submittedName>
</protein>
<dbReference type="PANTHER" id="PTHR43404">
    <property type="entry name" value="LIPOPOLYSACCHARIDE CHOLINEPHOSPHOTRANSFERASE LICD"/>
    <property type="match status" value="1"/>
</dbReference>
<reference evidence="2 3" key="1">
    <citation type="journal article" date="2009" name="Stand. Genomic Sci.">
        <title>Complete genome sequence of Slackia heliotrinireducens type strain (RHS 1).</title>
        <authorList>
            <person name="Pukall R."/>
            <person name="Lapidus A."/>
            <person name="Nolan M."/>
            <person name="Copeland A."/>
            <person name="Glavina Del Rio T."/>
            <person name="Lucas S."/>
            <person name="Chen F."/>
            <person name="Tice H."/>
            <person name="Cheng J.F."/>
            <person name="Chertkov O."/>
            <person name="Bruce D."/>
            <person name="Goodwin L."/>
            <person name="Kuske C."/>
            <person name="Brettin T."/>
            <person name="Detter J.C."/>
            <person name="Han C."/>
            <person name="Pitluck S."/>
            <person name="Pati A."/>
            <person name="Mavrommatis K."/>
            <person name="Ivanova N."/>
            <person name="Ovchinnikova G."/>
            <person name="Chen A."/>
            <person name="Palaniappan K."/>
            <person name="Schneider S."/>
            <person name="Rohde M."/>
            <person name="Chain P."/>
            <person name="D'haeseleer P."/>
            <person name="Goker M."/>
            <person name="Bristow J."/>
            <person name="Eisen J.A."/>
            <person name="Markowitz V."/>
            <person name="Kyrpides N.C."/>
            <person name="Klenk H.P."/>
            <person name="Hugenholtz P."/>
        </authorList>
    </citation>
    <scope>NUCLEOTIDE SEQUENCE [LARGE SCALE GENOMIC DNA]</scope>
    <source>
        <strain evidence="3">ATCC 29202 / DSM 20476 / NCTC 11029 / RHS 1</strain>
    </source>
</reference>
<dbReference type="EMBL" id="CP001684">
    <property type="protein sequence ID" value="ACV22474.1"/>
    <property type="molecule type" value="Genomic_DNA"/>
</dbReference>
<dbReference type="RefSeq" id="WP_012798576.1">
    <property type="nucleotide sequence ID" value="NC_013165.1"/>
</dbReference>
<evidence type="ECO:0000313" key="3">
    <source>
        <dbReference type="Proteomes" id="UP000002026"/>
    </source>
</evidence>
<dbReference type="STRING" id="471855.Shel_14540"/>
<dbReference type="HOGENOM" id="CLU_458484_0_0_11"/>
<dbReference type="Pfam" id="PF04991">
    <property type="entry name" value="LicD"/>
    <property type="match status" value="1"/>
</dbReference>
<keyword evidence="3" id="KW-1185">Reference proteome</keyword>
<dbReference type="AlphaFoldDB" id="C7N6D9"/>
<accession>C7N6D9</accession>
<evidence type="ECO:0000259" key="1">
    <source>
        <dbReference type="Pfam" id="PF04991"/>
    </source>
</evidence>
<dbReference type="GO" id="GO:0009100">
    <property type="term" value="P:glycoprotein metabolic process"/>
    <property type="evidence" value="ECO:0007669"/>
    <property type="project" value="UniProtKB-ARBA"/>
</dbReference>
<evidence type="ECO:0000313" key="2">
    <source>
        <dbReference type="EMBL" id="ACV22474.1"/>
    </source>
</evidence>
<dbReference type="KEGG" id="shi:Shel_14540"/>
<dbReference type="InterPro" id="IPR052942">
    <property type="entry name" value="LPS_cholinephosphotransferase"/>
</dbReference>
<proteinExistence type="predicted"/>
<feature type="domain" description="LicD/FKTN/FKRP nucleotidyltransferase" evidence="1">
    <location>
        <begin position="319"/>
        <end position="557"/>
    </location>
</feature>
<sequence>MADIKTARTQKELDLIEDVMGSSFLEHQSYVTYRDTLLLKATREANLELMRKIDAFCEEHGIKYFVYGKTLAGIVAYQDFLPGYSRIDLGFLRPEMDKFEAAFNALTDEQIEELGFKYNPFFTDKRYKNIRRIYAHIDAIEYTYVEDDLDILYGDNTLPMVIRGMIQATVFDEVPDDFFTRKKFYRQMKRRSVTFRRTIACRHMNEANYEDGYGAIIDRHMLRYKIMPLRLASWRIHHLAKRYQGRGMSNVTRMLSWRSYTVPKSDIGEIQRMNLAGLMVRCPDRPDIWGKEPILETTPELRRLQNDAKEIVVEIDRVCQELGIQYFACGGTMLGYVRHGGFIPWDDDIDIGMLRADYERFKAEAGAILDGDRFFLQTRESDPNIPYLFSKVRMNDTEYITDYNKFRPFHKGICVDVFPFDYIPNDFAEQRSFKSKVRGKAKAHHRVVNRQYPKAQAEEMPTDRKNLDWMIAQNNGKILAKHYWGISLDETQKDYDETVTCYNDVAEEEGLEYVASFVPSYTMAKVEDLYPAQRVEFDGIEIMLPKNPEKFLRMQYGDYMVPPYPHQRVGHDLLFWADAEGVGGGREAENDFFSGENNAGEE</sequence>
<dbReference type="eggNOG" id="COG3475">
    <property type="taxonomic scope" value="Bacteria"/>
</dbReference>
<dbReference type="InterPro" id="IPR007074">
    <property type="entry name" value="LicD/FKTN/FKRP_NTP_transf"/>
</dbReference>
<name>C7N6D9_SLAHD</name>
<organism evidence="2 3">
    <name type="scientific">Slackia heliotrinireducens (strain ATCC 29202 / DSM 20476 / NCTC 11029 / RHS 1)</name>
    <name type="common">Peptococcus heliotrinreducens</name>
    <dbReference type="NCBI Taxonomy" id="471855"/>
    <lineage>
        <taxon>Bacteria</taxon>
        <taxon>Bacillati</taxon>
        <taxon>Actinomycetota</taxon>
        <taxon>Coriobacteriia</taxon>
        <taxon>Eggerthellales</taxon>
        <taxon>Eggerthellaceae</taxon>
        <taxon>Slackia</taxon>
    </lineage>
</organism>
<gene>
    <name evidence="2" type="ordered locus">Shel_14540</name>
</gene>
<dbReference type="PANTHER" id="PTHR43404:SF2">
    <property type="entry name" value="LIPOPOLYSACCHARIDE CHOLINEPHOSPHOTRANSFERASE LICD"/>
    <property type="match status" value="1"/>
</dbReference>
<dbReference type="Proteomes" id="UP000002026">
    <property type="component" value="Chromosome"/>
</dbReference>